<evidence type="ECO:0000313" key="1">
    <source>
        <dbReference type="EMBL" id="ECB7105707.1"/>
    </source>
</evidence>
<proteinExistence type="predicted"/>
<dbReference type="AlphaFoldDB" id="A0A5Y0RPS1"/>
<organism evidence="1">
    <name type="scientific">Salmonella newport</name>
    <dbReference type="NCBI Taxonomy" id="108619"/>
    <lineage>
        <taxon>Bacteria</taxon>
        <taxon>Pseudomonadati</taxon>
        <taxon>Pseudomonadota</taxon>
        <taxon>Gammaproteobacteria</taxon>
        <taxon>Enterobacterales</taxon>
        <taxon>Enterobacteriaceae</taxon>
        <taxon>Salmonella</taxon>
    </lineage>
</organism>
<gene>
    <name evidence="1" type="ORF">E1A34_06325</name>
</gene>
<accession>A0A5Y0RPS1</accession>
<name>A0A5Y0RPS1_SALNE</name>
<dbReference type="EMBL" id="AAHYLK010000005">
    <property type="protein sequence ID" value="ECB7105707.1"/>
    <property type="molecule type" value="Genomic_DNA"/>
</dbReference>
<dbReference type="Proteomes" id="UP000839827">
    <property type="component" value="Unassembled WGS sequence"/>
</dbReference>
<reference evidence="1" key="1">
    <citation type="submission" date="2019-03" db="EMBL/GenBank/DDBJ databases">
        <authorList>
            <person name="Ashton P.M."/>
            <person name="Dallman T."/>
            <person name="Nair S."/>
            <person name="De Pinna E."/>
            <person name="Peters T."/>
            <person name="Grant K."/>
        </authorList>
    </citation>
    <scope>NUCLEOTIDE SEQUENCE [LARGE SCALE GENOMIC DNA]</scope>
    <source>
        <strain evidence="1">271153</strain>
    </source>
</reference>
<protein>
    <submittedName>
        <fullName evidence="1">Uncharacterized protein</fullName>
    </submittedName>
</protein>
<sequence>MKYLNFKKTPVKFDQAYATPDGISLICITEAGWHAHIRLVGWKTALRWLDEGLYDRELADGVLLSAVLLDGHVNGYTRLTDEQMVTLWRWTVACLFILEQQNKNGVVEIPNDEGSTDLATIYVGEYGALSVYPAVVRVSLAVNVEELAIEKYGCEEGAKLIVKMYMDMTDDSREMRLSVFGREMLTKLHDETVRMIQVGEIPDKPVMH</sequence>
<comment type="caution">
    <text evidence="1">The sequence shown here is derived from an EMBL/GenBank/DDBJ whole genome shotgun (WGS) entry which is preliminary data.</text>
</comment>